<organism evidence="2 3">
    <name type="scientific">Cnuella takakiae</name>
    <dbReference type="NCBI Taxonomy" id="1302690"/>
    <lineage>
        <taxon>Bacteria</taxon>
        <taxon>Pseudomonadati</taxon>
        <taxon>Bacteroidota</taxon>
        <taxon>Chitinophagia</taxon>
        <taxon>Chitinophagales</taxon>
        <taxon>Chitinophagaceae</taxon>
        <taxon>Cnuella</taxon>
    </lineage>
</organism>
<evidence type="ECO:0000256" key="1">
    <source>
        <dbReference type="SAM" id="SignalP"/>
    </source>
</evidence>
<feature type="chain" id="PRO_5012183323" description="Bacteroides conjugative transposon TraN protein" evidence="1">
    <location>
        <begin position="20"/>
        <end position="252"/>
    </location>
</feature>
<dbReference type="STRING" id="1302690.BUE76_23240"/>
<dbReference type="EMBL" id="FQUO01000001">
    <property type="protein sequence ID" value="SHE29987.1"/>
    <property type="molecule type" value="Genomic_DNA"/>
</dbReference>
<accession>A0A1M4SD87</accession>
<dbReference type="AlphaFoldDB" id="A0A1M4SD87"/>
<reference evidence="2 3" key="1">
    <citation type="submission" date="2016-11" db="EMBL/GenBank/DDBJ databases">
        <authorList>
            <person name="Jaros S."/>
            <person name="Januszkiewicz K."/>
            <person name="Wedrychowicz H."/>
        </authorList>
    </citation>
    <scope>NUCLEOTIDE SEQUENCE [LARGE SCALE GENOMIC DNA]</scope>
    <source>
        <strain evidence="2 3">DSM 26897</strain>
    </source>
</reference>
<protein>
    <recommendedName>
        <fullName evidence="4">Bacteroides conjugative transposon TraN protein</fullName>
    </recommendedName>
</protein>
<proteinExistence type="predicted"/>
<keyword evidence="3" id="KW-1185">Reference proteome</keyword>
<dbReference type="OrthoDB" id="1038500at2"/>
<evidence type="ECO:0008006" key="4">
    <source>
        <dbReference type="Google" id="ProtNLM"/>
    </source>
</evidence>
<evidence type="ECO:0000313" key="3">
    <source>
        <dbReference type="Proteomes" id="UP000184368"/>
    </source>
</evidence>
<keyword evidence="1" id="KW-0732">Signal</keyword>
<evidence type="ECO:0000313" key="2">
    <source>
        <dbReference type="EMBL" id="SHE29987.1"/>
    </source>
</evidence>
<dbReference type="RefSeq" id="WP_073038929.1">
    <property type="nucleotide sequence ID" value="NZ_FQUO01000001.1"/>
</dbReference>
<feature type="signal peptide" evidence="1">
    <location>
        <begin position="1"/>
        <end position="19"/>
    </location>
</feature>
<name>A0A1M4SD87_9BACT</name>
<gene>
    <name evidence="2" type="ORF">SAMN05444008_10176</name>
</gene>
<sequence>MKALFILLLTFNFSLGSYAQHAIEISTDKTVSLSFPAQVSYIDLGSSQIDARLVGPGSKVVLVKALEKDFVPTNLTVVTSGDEVFSFTIGYHPSPVKDRIDIPAKVVAAASYAAGIMDNGRSAMGMVHNRDGLYAQVRGIYVLDSILFFHLKVANNTSLVYDIAAIRFLVENKKSGKRVASQEQVIPVRSMEGAYRRVPHMGNAVMVAVLPKIALTHNQLLQIEVVEQNGSRNLQLKVPPHKLAKAIQLPAY</sequence>
<dbReference type="Pfam" id="PF13595">
    <property type="entry name" value="DUF4138"/>
    <property type="match status" value="2"/>
</dbReference>
<dbReference type="Proteomes" id="UP000184368">
    <property type="component" value="Unassembled WGS sequence"/>
</dbReference>
<dbReference type="InterPro" id="IPR022298">
    <property type="entry name" value="Conjug_transposon_TraN"/>
</dbReference>